<feature type="transmembrane region" description="Helical" evidence="6">
    <location>
        <begin position="243"/>
        <end position="265"/>
    </location>
</feature>
<keyword evidence="3 6" id="KW-0812">Transmembrane</keyword>
<dbReference type="GO" id="GO:0005886">
    <property type="term" value="C:plasma membrane"/>
    <property type="evidence" value="ECO:0007669"/>
    <property type="project" value="UniProtKB-SubCell"/>
</dbReference>
<evidence type="ECO:0000256" key="4">
    <source>
        <dbReference type="ARBA" id="ARBA00022989"/>
    </source>
</evidence>
<keyword evidence="8" id="KW-1185">Reference proteome</keyword>
<evidence type="ECO:0000256" key="6">
    <source>
        <dbReference type="SAM" id="Phobius"/>
    </source>
</evidence>
<feature type="transmembrane region" description="Helical" evidence="6">
    <location>
        <begin position="20"/>
        <end position="48"/>
    </location>
</feature>
<evidence type="ECO:0000256" key="3">
    <source>
        <dbReference type="ARBA" id="ARBA00022692"/>
    </source>
</evidence>
<dbReference type="RefSeq" id="WP_016922152.1">
    <property type="nucleotide sequence ID" value="NZ_CP044331.1"/>
</dbReference>
<dbReference type="PANTHER" id="PTHR30213">
    <property type="entry name" value="INNER MEMBRANE PROTEIN YHJD"/>
    <property type="match status" value="1"/>
</dbReference>
<feature type="transmembrane region" description="Helical" evidence="6">
    <location>
        <begin position="88"/>
        <end position="111"/>
    </location>
</feature>
<dbReference type="InterPro" id="IPR017039">
    <property type="entry name" value="Virul_fac_BrkB"/>
</dbReference>
<comment type="subcellular location">
    <subcellularLocation>
        <location evidence="1">Cell membrane</location>
        <topology evidence="1">Multi-pass membrane protein</topology>
    </subcellularLocation>
</comment>
<protein>
    <submittedName>
        <fullName evidence="7">YihY/virulence factor BrkB family protein</fullName>
    </submittedName>
</protein>
<evidence type="ECO:0000313" key="7">
    <source>
        <dbReference type="EMBL" id="QGM98583.1"/>
    </source>
</evidence>
<dbReference type="Proteomes" id="UP000422569">
    <property type="component" value="Chromosome"/>
</dbReference>
<dbReference type="PIRSF" id="PIRSF035875">
    <property type="entry name" value="RNase_BN"/>
    <property type="match status" value="1"/>
</dbReference>
<reference evidence="7 8" key="1">
    <citation type="submission" date="2019-09" db="EMBL/GenBank/DDBJ databases">
        <title>Isolation and complete genome sequencing of Methylocystis species.</title>
        <authorList>
            <person name="Rumah B.L."/>
            <person name="Stead C.E."/>
            <person name="Stevens B.C."/>
            <person name="Minton N.P."/>
            <person name="Grosse-Honebrink A."/>
            <person name="Zhang Y."/>
        </authorList>
    </citation>
    <scope>NUCLEOTIDE SEQUENCE [LARGE SCALE GENOMIC DNA]</scope>
    <source>
        <strain evidence="7 8">BRCS2</strain>
    </source>
</reference>
<evidence type="ECO:0000256" key="2">
    <source>
        <dbReference type="ARBA" id="ARBA00022475"/>
    </source>
</evidence>
<feature type="transmembrane region" description="Helical" evidence="6">
    <location>
        <begin position="132"/>
        <end position="158"/>
    </location>
</feature>
<proteinExistence type="predicted"/>
<feature type="transmembrane region" description="Helical" evidence="6">
    <location>
        <begin position="207"/>
        <end position="231"/>
    </location>
</feature>
<dbReference type="KEGG" id="mpar:F7D14_14590"/>
<keyword evidence="5 6" id="KW-0472">Membrane</keyword>
<keyword evidence="2" id="KW-1003">Cell membrane</keyword>
<evidence type="ECO:0000256" key="5">
    <source>
        <dbReference type="ARBA" id="ARBA00023136"/>
    </source>
</evidence>
<name>A0A6B8MBB2_9HYPH</name>
<accession>A0A6B8MBB2</accession>
<evidence type="ECO:0000256" key="1">
    <source>
        <dbReference type="ARBA" id="ARBA00004651"/>
    </source>
</evidence>
<sequence>MPFIRILYDAYQKFNRDDGWAIASHIALSILTSLFPFLIFLTALASFFGLQEEAGAATKLIFENWPPSVAKPIAAEIKNVLTQPRGGLLTIGAVLAIYFSSSGVEALRIALNRAYDIRDTRPWWLLRLESILYVFLGAASLLAIAFLMVLAPLAVALAEKHLPGLMREIEPQLAPLYAPIRYGVTSTIVGIAVLAAHILLPAGRPRLISLAPGFALTLVASLAFGAGFGAYLARFAGNYVSTYAGLASIMIAIVFLQTLAVIFIFGAELNQAIASPIDKSADRPPLEG</sequence>
<feature type="transmembrane region" description="Helical" evidence="6">
    <location>
        <begin position="178"/>
        <end position="200"/>
    </location>
</feature>
<dbReference type="Pfam" id="PF03631">
    <property type="entry name" value="Virul_fac_BrkB"/>
    <property type="match status" value="1"/>
</dbReference>
<keyword evidence="4 6" id="KW-1133">Transmembrane helix</keyword>
<dbReference type="EMBL" id="CP044331">
    <property type="protein sequence ID" value="QGM98583.1"/>
    <property type="molecule type" value="Genomic_DNA"/>
</dbReference>
<dbReference type="PANTHER" id="PTHR30213:SF0">
    <property type="entry name" value="UPF0761 MEMBRANE PROTEIN YIHY"/>
    <property type="match status" value="1"/>
</dbReference>
<dbReference type="AlphaFoldDB" id="A0A6B8MBB2"/>
<organism evidence="7 8">
    <name type="scientific">Methylocystis parvus</name>
    <dbReference type="NCBI Taxonomy" id="134"/>
    <lineage>
        <taxon>Bacteria</taxon>
        <taxon>Pseudomonadati</taxon>
        <taxon>Pseudomonadota</taxon>
        <taxon>Alphaproteobacteria</taxon>
        <taxon>Hyphomicrobiales</taxon>
        <taxon>Methylocystaceae</taxon>
        <taxon>Methylocystis</taxon>
    </lineage>
</organism>
<evidence type="ECO:0000313" key="8">
    <source>
        <dbReference type="Proteomes" id="UP000422569"/>
    </source>
</evidence>
<gene>
    <name evidence="7" type="ORF">F7D14_14590</name>
</gene>